<keyword evidence="2 4" id="KW-0808">Transferase</keyword>
<evidence type="ECO:0000256" key="2">
    <source>
        <dbReference type="ARBA" id="ARBA00022679"/>
    </source>
</evidence>
<dbReference type="Pfam" id="PF02595">
    <property type="entry name" value="Gly_kinase"/>
    <property type="match status" value="1"/>
</dbReference>
<evidence type="ECO:0000313" key="6">
    <source>
        <dbReference type="Proteomes" id="UP000077875"/>
    </source>
</evidence>
<evidence type="ECO:0000256" key="3">
    <source>
        <dbReference type="ARBA" id="ARBA00022777"/>
    </source>
</evidence>
<dbReference type="GO" id="GO:0031388">
    <property type="term" value="P:organic acid phosphorylation"/>
    <property type="evidence" value="ECO:0007669"/>
    <property type="project" value="UniProtKB-UniRule"/>
</dbReference>
<accession>A0A172YJ01</accession>
<evidence type="ECO:0000256" key="1">
    <source>
        <dbReference type="ARBA" id="ARBA00006284"/>
    </source>
</evidence>
<dbReference type="PANTHER" id="PTHR21599:SF0">
    <property type="entry name" value="GLYCERATE KINASE"/>
    <property type="match status" value="1"/>
</dbReference>
<dbReference type="NCBIfam" id="TIGR00045">
    <property type="entry name" value="glycerate kinase"/>
    <property type="match status" value="1"/>
</dbReference>
<dbReference type="EMBL" id="CP015243">
    <property type="protein sequence ID" value="ANF59201.1"/>
    <property type="molecule type" value="Genomic_DNA"/>
</dbReference>
<evidence type="ECO:0000256" key="4">
    <source>
        <dbReference type="PIRNR" id="PIRNR006078"/>
    </source>
</evidence>
<dbReference type="InterPro" id="IPR036129">
    <property type="entry name" value="Glycerate_kinase_sf"/>
</dbReference>
<reference evidence="5 6" key="1">
    <citation type="submission" date="2016-04" db="EMBL/GenBank/DDBJ databases">
        <title>Complete Genome Sequence of Halotalea alkalilenta IHB B 13600.</title>
        <authorList>
            <person name="Swarnkar M.K."/>
            <person name="Sharma A."/>
            <person name="Kaushal K."/>
            <person name="Soni R."/>
            <person name="Rana S."/>
            <person name="Singh A.K."/>
            <person name="Gulati A."/>
        </authorList>
    </citation>
    <scope>NUCLEOTIDE SEQUENCE [LARGE SCALE GENOMIC DNA]</scope>
    <source>
        <strain evidence="5 6">IHB B 13600</strain>
    </source>
</reference>
<sequence>MRIVIAPDSFKDALSAQQAAKAIGTGARAACADAELVECPLGDGGEGTLDAVLAASGAVERRASVHDPLGRPIEARWGLIERDGERSAIVELAEASGLQRLLPAERDARVTSTYGLGELLIAALDEGVEHLVLTLGGSATNDGGSGMLAALGARFLDAHGEPLPPGGAALAKLARIELDGLDPRLARVRFEAAVDVDNPLCGERGASAVFGPQKGADPATVAELDAALMKLAEVAADTIGEDHRELPGAGAAGGMGFAARVFLQAQLRPGIELVIEQLGFEALLEGADLLFVGEGGLDAQSLGGKTPIGAARVAKRLGIPCIALVGKLGPGWQGAHQQGVTAAFALADGPMSLEQALPRTFEALAARTEEVVRLWQAARG</sequence>
<name>A0A172YJ01_9GAMM</name>
<dbReference type="GO" id="GO:0008887">
    <property type="term" value="F:glycerate kinase activity"/>
    <property type="evidence" value="ECO:0007669"/>
    <property type="project" value="UniProtKB-UniRule"/>
</dbReference>
<dbReference type="AlphaFoldDB" id="A0A172YJ01"/>
<dbReference type="PANTHER" id="PTHR21599">
    <property type="entry name" value="GLYCERATE KINASE"/>
    <property type="match status" value="1"/>
</dbReference>
<protein>
    <submittedName>
        <fullName evidence="5">Glycerate kinase</fullName>
    </submittedName>
</protein>
<dbReference type="SUPFAM" id="SSF110738">
    <property type="entry name" value="Glycerate kinase I"/>
    <property type="match status" value="1"/>
</dbReference>
<keyword evidence="6" id="KW-1185">Reference proteome</keyword>
<dbReference type="Proteomes" id="UP000077875">
    <property type="component" value="Chromosome"/>
</dbReference>
<gene>
    <name evidence="5" type="ORF">A5892_18470</name>
</gene>
<dbReference type="KEGG" id="haa:A5892_18470"/>
<dbReference type="Gene3D" id="3.40.50.10350">
    <property type="entry name" value="Glycerate kinase, domain 1"/>
    <property type="match status" value="1"/>
</dbReference>
<evidence type="ECO:0000313" key="5">
    <source>
        <dbReference type="EMBL" id="ANF59201.1"/>
    </source>
</evidence>
<keyword evidence="3 4" id="KW-0418">Kinase</keyword>
<dbReference type="RefSeq" id="WP_064124045.1">
    <property type="nucleotide sequence ID" value="NZ_CP015243.1"/>
</dbReference>
<proteinExistence type="inferred from homology"/>
<dbReference type="STRING" id="376489.A5892_18470"/>
<organism evidence="5 6">
    <name type="scientific">Halotalea alkalilenta</name>
    <dbReference type="NCBI Taxonomy" id="376489"/>
    <lineage>
        <taxon>Bacteria</taxon>
        <taxon>Pseudomonadati</taxon>
        <taxon>Pseudomonadota</taxon>
        <taxon>Gammaproteobacteria</taxon>
        <taxon>Oceanospirillales</taxon>
        <taxon>Halomonadaceae</taxon>
        <taxon>Halotalea</taxon>
    </lineage>
</organism>
<dbReference type="PIRSF" id="PIRSF006078">
    <property type="entry name" value="GlxK"/>
    <property type="match status" value="1"/>
</dbReference>
<dbReference type="InterPro" id="IPR018197">
    <property type="entry name" value="Glycerate_kinase_RE-like"/>
</dbReference>
<dbReference type="InterPro" id="IPR018193">
    <property type="entry name" value="Glyc_kinase_flavodox-like_fold"/>
</dbReference>
<dbReference type="Gene3D" id="3.90.1510.10">
    <property type="entry name" value="Glycerate kinase, domain 2"/>
    <property type="match status" value="1"/>
</dbReference>
<dbReference type="InterPro" id="IPR004381">
    <property type="entry name" value="Glycerate_kinase"/>
</dbReference>
<comment type="similarity">
    <text evidence="1 4">Belongs to the glycerate kinase type-1 family.</text>
</comment>